<evidence type="ECO:0000256" key="3">
    <source>
        <dbReference type="ARBA" id="ARBA00022884"/>
    </source>
</evidence>
<feature type="region of interest" description="Disordered" evidence="9">
    <location>
        <begin position="1"/>
        <end position="106"/>
    </location>
</feature>
<dbReference type="EMBL" id="FZPD01000005">
    <property type="protein sequence ID" value="SNT26813.1"/>
    <property type="molecule type" value="Genomic_DNA"/>
</dbReference>
<evidence type="ECO:0000256" key="9">
    <source>
        <dbReference type="SAM" id="MobiDB-lite"/>
    </source>
</evidence>
<dbReference type="CDD" id="cd05688">
    <property type="entry name" value="S1_RPS1_repeat_ec3"/>
    <property type="match status" value="1"/>
</dbReference>
<feature type="domain" description="S1 motif" evidence="10">
    <location>
        <begin position="578"/>
        <end position="643"/>
    </location>
</feature>
<proteinExistence type="inferred from homology"/>
<sequence>MAKKEETAKAEEKETKAKATAAKSTTKKAATKKAEDKKEEVKEEKKASKPAAKKETKAKAEKKEDAKAETKKEEKKEVKEEKVEAQAEKKEEPKAKKEEKKEVPAPVIEEQDDDFDFDAEGGFEDEYSEEDRKAMEKLYEDTLTEITEKELISGTVVGITDREVIVNIGFKSDGLVSLSEFRDMPDLKAGDEVQVYIEEQENANGQLVLSRRKAKIVKAWESIQGALDNDEVIEGFVKRRTKGGLIVDVYGVEAFLPGSQIDVKPIRDFDVFVGKSMEVKVVKINYTNDNVVVSHKVLIEKDLEEQKAEILNNLEKGQVLEGVIKNMTNFGVFIDLGGVDGLLHITDISWGRINHPEEVLNLDEKVNVVVLDFDDNKQRISLGMKQLTDHPWDSLDKDIDVGSKVKGKIVNVADYGAFLEIIPGVEGLIHVSEMSWSQHLRNPSDFINVGDEIEAVVLTIDREERKMSVGIKQLTEDPWTKQDVLTNYAVGTEHKGTVRNLTNFGLFIELEEGIDGLVHVSDLSWTKKIKHPSEFVKVGEELEVKVMELDVENRRLALSHKHLEENPWDTFETVFTKGSTHKCTITNIGDKFATIELPYGLEGQVIPKNLKKEDGTNASEGETLEFKVLEFSKDDKRIVLSHTSVWDKDAEQPKAASSTAKKSGGGKKGNTLDKINKEVEKSTLGDLDALSALKDKMEDAGKATPKKTTKAKAKKEEEK</sequence>
<dbReference type="Gene3D" id="2.40.50.140">
    <property type="entry name" value="Nucleic acid-binding proteins"/>
    <property type="match status" value="6"/>
</dbReference>
<dbReference type="GO" id="GO:0003729">
    <property type="term" value="F:mRNA binding"/>
    <property type="evidence" value="ECO:0007669"/>
    <property type="project" value="TreeGrafter"/>
</dbReference>
<feature type="region of interest" description="Disordered" evidence="9">
    <location>
        <begin position="648"/>
        <end position="678"/>
    </location>
</feature>
<feature type="region of interest" description="Disordered" evidence="9">
    <location>
        <begin position="696"/>
        <end position="719"/>
    </location>
</feature>
<evidence type="ECO:0000256" key="6">
    <source>
        <dbReference type="ARBA" id="ARBA00025604"/>
    </source>
</evidence>
<keyword evidence="4 11" id="KW-0689">Ribosomal protein</keyword>
<dbReference type="PROSITE" id="PS50126">
    <property type="entry name" value="S1"/>
    <property type="match status" value="6"/>
</dbReference>
<protein>
    <recommendedName>
        <fullName evidence="7">Small ribosomal subunit protein bS1</fullName>
    </recommendedName>
    <alternativeName>
        <fullName evidence="8">30S ribosomal protein S1</fullName>
    </alternativeName>
</protein>
<evidence type="ECO:0000313" key="12">
    <source>
        <dbReference type="Proteomes" id="UP000198393"/>
    </source>
</evidence>
<dbReference type="CDD" id="cd05687">
    <property type="entry name" value="S1_RPS1_repeat_ec1_hs1"/>
    <property type="match status" value="1"/>
</dbReference>
<dbReference type="RefSeq" id="WP_089357741.1">
    <property type="nucleotide sequence ID" value="NZ_FZPD01000005.1"/>
</dbReference>
<organism evidence="11 12">
    <name type="scientific">Ekhidna lutea</name>
    <dbReference type="NCBI Taxonomy" id="447679"/>
    <lineage>
        <taxon>Bacteria</taxon>
        <taxon>Pseudomonadati</taxon>
        <taxon>Bacteroidota</taxon>
        <taxon>Cytophagia</taxon>
        <taxon>Cytophagales</taxon>
        <taxon>Reichenbachiellaceae</taxon>
        <taxon>Ekhidna</taxon>
    </lineage>
</organism>
<keyword evidence="5" id="KW-0687">Ribonucleoprotein</keyword>
<dbReference type="InterPro" id="IPR003029">
    <property type="entry name" value="S1_domain"/>
</dbReference>
<feature type="compositionally biased region" description="Basic residues" evidence="9">
    <location>
        <begin position="704"/>
        <end position="713"/>
    </location>
</feature>
<dbReference type="FunFam" id="2.40.50.140:FF:000110">
    <property type="entry name" value="30S ribosomal protein S1"/>
    <property type="match status" value="1"/>
</dbReference>
<dbReference type="Proteomes" id="UP000198393">
    <property type="component" value="Unassembled WGS sequence"/>
</dbReference>
<feature type="compositionally biased region" description="Basic and acidic residues" evidence="9">
    <location>
        <begin position="32"/>
        <end position="103"/>
    </location>
</feature>
<dbReference type="SUPFAM" id="SSF50249">
    <property type="entry name" value="Nucleic acid-binding proteins"/>
    <property type="match status" value="6"/>
</dbReference>
<dbReference type="PANTHER" id="PTHR10724">
    <property type="entry name" value="30S RIBOSOMAL PROTEIN S1"/>
    <property type="match status" value="1"/>
</dbReference>
<dbReference type="InterPro" id="IPR050437">
    <property type="entry name" value="Ribos_protein_bS1-like"/>
</dbReference>
<comment type="function">
    <text evidence="6">Binds mRNA; thus facilitating recognition of the initiation point. It is needed to translate mRNA with a short Shine-Dalgarno (SD) purine-rich sequence.</text>
</comment>
<dbReference type="PANTHER" id="PTHR10724:SF7">
    <property type="entry name" value="SMALL RIBOSOMAL SUBUNIT PROTEIN BS1C"/>
    <property type="match status" value="1"/>
</dbReference>
<feature type="domain" description="S1 motif" evidence="10">
    <location>
        <begin position="491"/>
        <end position="561"/>
    </location>
</feature>
<dbReference type="CDD" id="cd04465">
    <property type="entry name" value="S1_RPS1_repeat_ec2_hs2"/>
    <property type="match status" value="1"/>
</dbReference>
<feature type="domain" description="S1 motif" evidence="10">
    <location>
        <begin position="317"/>
        <end position="385"/>
    </location>
</feature>
<feature type="compositionally biased region" description="Basic and acidic residues" evidence="9">
    <location>
        <begin position="1"/>
        <end position="17"/>
    </location>
</feature>
<dbReference type="NCBIfam" id="NF004953">
    <property type="entry name" value="PRK06299.1-3"/>
    <property type="match status" value="1"/>
</dbReference>
<comment type="similarity">
    <text evidence="1">Belongs to the bacterial ribosomal protein bS1 family.</text>
</comment>
<evidence type="ECO:0000313" key="11">
    <source>
        <dbReference type="EMBL" id="SNT26813.1"/>
    </source>
</evidence>
<dbReference type="FunFam" id="2.40.50.140:FF:000011">
    <property type="entry name" value="30S ribosomal protein S1"/>
    <property type="match status" value="1"/>
</dbReference>
<dbReference type="Pfam" id="PF00575">
    <property type="entry name" value="S1"/>
    <property type="match status" value="6"/>
</dbReference>
<accession>A0A239LAD1</accession>
<dbReference type="PRINTS" id="PR00681">
    <property type="entry name" value="RIBOSOMALS1"/>
</dbReference>
<evidence type="ECO:0000256" key="5">
    <source>
        <dbReference type="ARBA" id="ARBA00023274"/>
    </source>
</evidence>
<dbReference type="SMART" id="SM00316">
    <property type="entry name" value="S1"/>
    <property type="match status" value="6"/>
</dbReference>
<evidence type="ECO:0000259" key="10">
    <source>
        <dbReference type="PROSITE" id="PS50126"/>
    </source>
</evidence>
<dbReference type="InterPro" id="IPR035104">
    <property type="entry name" value="Ribosomal_protein_S1-like"/>
</dbReference>
<evidence type="ECO:0000256" key="8">
    <source>
        <dbReference type="ARBA" id="ARBA00035517"/>
    </source>
</evidence>
<evidence type="ECO:0000256" key="1">
    <source>
        <dbReference type="ARBA" id="ARBA00006767"/>
    </source>
</evidence>
<feature type="domain" description="S1 motif" evidence="10">
    <location>
        <begin position="402"/>
        <end position="472"/>
    </location>
</feature>
<keyword evidence="2" id="KW-0677">Repeat</keyword>
<dbReference type="InterPro" id="IPR012340">
    <property type="entry name" value="NA-bd_OB-fold"/>
</dbReference>
<dbReference type="OrthoDB" id="9804077at2"/>
<gene>
    <name evidence="11" type="ORF">SAMN05421640_3058</name>
</gene>
<feature type="domain" description="S1 motif" evidence="10">
    <location>
        <begin position="149"/>
        <end position="212"/>
    </location>
</feature>
<keyword evidence="12" id="KW-1185">Reference proteome</keyword>
<dbReference type="FunFam" id="2.40.50.140:FF:000103">
    <property type="entry name" value="protein RRP5 homolog"/>
    <property type="match status" value="1"/>
</dbReference>
<feature type="domain" description="S1 motif" evidence="10">
    <location>
        <begin position="230"/>
        <end position="296"/>
    </location>
</feature>
<dbReference type="GO" id="GO:0022627">
    <property type="term" value="C:cytosolic small ribosomal subunit"/>
    <property type="evidence" value="ECO:0007669"/>
    <property type="project" value="TreeGrafter"/>
</dbReference>
<keyword evidence="3" id="KW-0694">RNA-binding</keyword>
<dbReference type="AlphaFoldDB" id="A0A239LAD1"/>
<evidence type="ECO:0000256" key="4">
    <source>
        <dbReference type="ARBA" id="ARBA00022980"/>
    </source>
</evidence>
<evidence type="ECO:0000256" key="7">
    <source>
        <dbReference type="ARBA" id="ARBA00035293"/>
    </source>
</evidence>
<evidence type="ECO:0000256" key="2">
    <source>
        <dbReference type="ARBA" id="ARBA00022737"/>
    </source>
</evidence>
<name>A0A239LAD1_EKHLU</name>
<dbReference type="FunFam" id="2.40.50.140:FF:000051">
    <property type="entry name" value="RNA-binding transcriptional accessory protein"/>
    <property type="match status" value="1"/>
</dbReference>
<dbReference type="GO" id="GO:0006412">
    <property type="term" value="P:translation"/>
    <property type="evidence" value="ECO:0007669"/>
    <property type="project" value="TreeGrafter"/>
</dbReference>
<dbReference type="GO" id="GO:0003735">
    <property type="term" value="F:structural constituent of ribosome"/>
    <property type="evidence" value="ECO:0007669"/>
    <property type="project" value="TreeGrafter"/>
</dbReference>
<reference evidence="11 12" key="1">
    <citation type="submission" date="2017-06" db="EMBL/GenBank/DDBJ databases">
        <authorList>
            <person name="Kim H.J."/>
            <person name="Triplett B.A."/>
        </authorList>
    </citation>
    <scope>NUCLEOTIDE SEQUENCE [LARGE SCALE GENOMIC DNA]</scope>
    <source>
        <strain evidence="11 12">DSM 19307</strain>
    </source>
</reference>